<dbReference type="EMBL" id="JAULSW010000001">
    <property type="protein sequence ID" value="KAK3393412.1"/>
    <property type="molecule type" value="Genomic_DNA"/>
</dbReference>
<gene>
    <name evidence="3" type="ORF">B0H63DRAFT_458154</name>
</gene>
<protein>
    <submittedName>
        <fullName evidence="3">Uncharacterized protein</fullName>
    </submittedName>
</protein>
<dbReference type="Proteomes" id="UP001285441">
    <property type="component" value="Unassembled WGS sequence"/>
</dbReference>
<feature type="coiled-coil region" evidence="1">
    <location>
        <begin position="367"/>
        <end position="401"/>
    </location>
</feature>
<evidence type="ECO:0000313" key="3">
    <source>
        <dbReference type="EMBL" id="KAK3393412.1"/>
    </source>
</evidence>
<keyword evidence="4" id="KW-1185">Reference proteome</keyword>
<feature type="region of interest" description="Disordered" evidence="2">
    <location>
        <begin position="123"/>
        <end position="149"/>
    </location>
</feature>
<dbReference type="AlphaFoldDB" id="A0AAE0U764"/>
<reference evidence="3" key="1">
    <citation type="journal article" date="2023" name="Mol. Phylogenet. Evol.">
        <title>Genome-scale phylogeny and comparative genomics of the fungal order Sordariales.</title>
        <authorList>
            <person name="Hensen N."/>
            <person name="Bonometti L."/>
            <person name="Westerberg I."/>
            <person name="Brannstrom I.O."/>
            <person name="Guillou S."/>
            <person name="Cros-Aarteil S."/>
            <person name="Calhoun S."/>
            <person name="Haridas S."/>
            <person name="Kuo A."/>
            <person name="Mondo S."/>
            <person name="Pangilinan J."/>
            <person name="Riley R."/>
            <person name="LaButti K."/>
            <person name="Andreopoulos B."/>
            <person name="Lipzen A."/>
            <person name="Chen C."/>
            <person name="Yan M."/>
            <person name="Daum C."/>
            <person name="Ng V."/>
            <person name="Clum A."/>
            <person name="Steindorff A."/>
            <person name="Ohm R.A."/>
            <person name="Martin F."/>
            <person name="Silar P."/>
            <person name="Natvig D.O."/>
            <person name="Lalanne C."/>
            <person name="Gautier V."/>
            <person name="Ament-Velasquez S.L."/>
            <person name="Kruys A."/>
            <person name="Hutchinson M.I."/>
            <person name="Powell A.J."/>
            <person name="Barry K."/>
            <person name="Miller A.N."/>
            <person name="Grigoriev I.V."/>
            <person name="Debuchy R."/>
            <person name="Gladieux P."/>
            <person name="Hiltunen Thoren M."/>
            <person name="Johannesson H."/>
        </authorList>
    </citation>
    <scope>NUCLEOTIDE SEQUENCE</scope>
    <source>
        <strain evidence="3">CBS 232.78</strain>
    </source>
</reference>
<feature type="compositionally biased region" description="Polar residues" evidence="2">
    <location>
        <begin position="239"/>
        <end position="248"/>
    </location>
</feature>
<proteinExistence type="predicted"/>
<name>A0AAE0U764_9PEZI</name>
<comment type="caution">
    <text evidence="3">The sequence shown here is derived from an EMBL/GenBank/DDBJ whole genome shotgun (WGS) entry which is preliminary data.</text>
</comment>
<organism evidence="3 4">
    <name type="scientific">Podospora didyma</name>
    <dbReference type="NCBI Taxonomy" id="330526"/>
    <lineage>
        <taxon>Eukaryota</taxon>
        <taxon>Fungi</taxon>
        <taxon>Dikarya</taxon>
        <taxon>Ascomycota</taxon>
        <taxon>Pezizomycotina</taxon>
        <taxon>Sordariomycetes</taxon>
        <taxon>Sordariomycetidae</taxon>
        <taxon>Sordariales</taxon>
        <taxon>Podosporaceae</taxon>
        <taxon>Podospora</taxon>
    </lineage>
</organism>
<feature type="compositionally biased region" description="Low complexity" evidence="2">
    <location>
        <begin position="275"/>
        <end position="305"/>
    </location>
</feature>
<feature type="region of interest" description="Disordered" evidence="2">
    <location>
        <begin position="172"/>
        <end position="195"/>
    </location>
</feature>
<feature type="region of interest" description="Disordered" evidence="2">
    <location>
        <begin position="214"/>
        <end position="318"/>
    </location>
</feature>
<evidence type="ECO:0000256" key="1">
    <source>
        <dbReference type="SAM" id="Coils"/>
    </source>
</evidence>
<evidence type="ECO:0000256" key="2">
    <source>
        <dbReference type="SAM" id="MobiDB-lite"/>
    </source>
</evidence>
<sequence length="409" mass="44357">MLASSNYVNIAAWSLNTVSPEFGDMSPEMLANTTFTDDLEMNSAYQNPSYHGYFEGNSEYLPWTSGAAQYPIYTHSSSAPQHYDSHSSNWLAAQDDPRTFGADGSDEVDWSNYGSLPTANSHAWAGHHHQEHNSANPSPTVDYFGAHAGDSERGLLPDTLWSSNDQPLYSPYSEVPPFPAQSSHRHHYARSTSAENGLAGAGVGASAVGLDFVLPPPKHSSSSEPSSPTATAAAPGYSKKSSLSASTKQQQRQQPKPHPIITNNKAAAKPKARRTSTATARSAPRSKASPAASTSTASAECTSSTTRKRKSQSPPAAVPEAVMSTILPANQDPRVASEEIRKEAWRICKAEALEMSQRRMLLIEHEKGLLEQETQKLQVNIEKMREAVAREHLELKEAVKRAARLSGEF</sequence>
<feature type="compositionally biased region" description="Low complexity" evidence="2">
    <location>
        <begin position="219"/>
        <end position="235"/>
    </location>
</feature>
<reference evidence="3" key="2">
    <citation type="submission" date="2023-06" db="EMBL/GenBank/DDBJ databases">
        <authorList>
            <consortium name="Lawrence Berkeley National Laboratory"/>
            <person name="Haridas S."/>
            <person name="Hensen N."/>
            <person name="Bonometti L."/>
            <person name="Westerberg I."/>
            <person name="Brannstrom I.O."/>
            <person name="Guillou S."/>
            <person name="Cros-Aarteil S."/>
            <person name="Calhoun S."/>
            <person name="Kuo A."/>
            <person name="Mondo S."/>
            <person name="Pangilinan J."/>
            <person name="Riley R."/>
            <person name="LaButti K."/>
            <person name="Andreopoulos B."/>
            <person name="Lipzen A."/>
            <person name="Chen C."/>
            <person name="Yanf M."/>
            <person name="Daum C."/>
            <person name="Ng V."/>
            <person name="Clum A."/>
            <person name="Steindorff A."/>
            <person name="Ohm R."/>
            <person name="Martin F."/>
            <person name="Silar P."/>
            <person name="Natvig D."/>
            <person name="Lalanne C."/>
            <person name="Gautier V."/>
            <person name="Ament-velasquez S.L."/>
            <person name="Kruys A."/>
            <person name="Hutchinson M.I."/>
            <person name="Powell A.J."/>
            <person name="Barry K."/>
            <person name="Miller A.N."/>
            <person name="Grigoriev I.V."/>
            <person name="Debuchy R."/>
            <person name="Gladieux P."/>
            <person name="Thoren M.H."/>
            <person name="Johannesson H."/>
        </authorList>
    </citation>
    <scope>NUCLEOTIDE SEQUENCE</scope>
    <source>
        <strain evidence="3">CBS 232.78</strain>
    </source>
</reference>
<keyword evidence="1" id="KW-0175">Coiled coil</keyword>
<evidence type="ECO:0000313" key="4">
    <source>
        <dbReference type="Proteomes" id="UP001285441"/>
    </source>
</evidence>
<accession>A0AAE0U764</accession>